<accession>A0A0D1IAK5</accession>
<dbReference type="EMBL" id="JXBC01000013">
    <property type="protein sequence ID" value="KIU05948.1"/>
    <property type="molecule type" value="Genomic_DNA"/>
</dbReference>
<dbReference type="Pfam" id="PF14183">
    <property type="entry name" value="YwpF"/>
    <property type="match status" value="1"/>
</dbReference>
<dbReference type="AlphaFoldDB" id="A0A0D1IAK5"/>
<dbReference type="Proteomes" id="UP000032247">
    <property type="component" value="Unassembled WGS sequence"/>
</dbReference>
<sequence length="136" mass="15590">MKTFKLVDLNVERVDKEEQSIEQFPLIDGLIINKEDGENHWLIEALVQKEHLSFFEQLQNSISEAKVFVTITKKSNRPAQLTAAVKNIVKLEESIQVLLYGQMVTRKQQGTETILESLVKEGYTGTKLIEAFKQKL</sequence>
<gene>
    <name evidence="1" type="ORF">SC09_contig4orf00896</name>
</gene>
<proteinExistence type="predicted"/>
<name>A0A0D1IAK5_BACIU</name>
<reference evidence="1 2" key="1">
    <citation type="submission" date="2014-12" db="EMBL/GenBank/DDBJ databases">
        <title>Comparative genome analysis of Bacillus coagulans HM-08, Clostridium butyricum HM-68, Bacillus subtilis HM-66 and Bacillus licheniformis BL-09.</title>
        <authorList>
            <person name="Zhang H."/>
        </authorList>
    </citation>
    <scope>NUCLEOTIDE SEQUENCE [LARGE SCALE GENOMIC DNA]</scope>
    <source>
        <strain evidence="1 2">HM-66</strain>
    </source>
</reference>
<evidence type="ECO:0008006" key="3">
    <source>
        <dbReference type="Google" id="ProtNLM"/>
    </source>
</evidence>
<organism evidence="1 2">
    <name type="scientific">Bacillus subtilis</name>
    <dbReference type="NCBI Taxonomy" id="1423"/>
    <lineage>
        <taxon>Bacteria</taxon>
        <taxon>Bacillati</taxon>
        <taxon>Bacillota</taxon>
        <taxon>Bacilli</taxon>
        <taxon>Bacillales</taxon>
        <taxon>Bacillaceae</taxon>
        <taxon>Bacillus</taxon>
    </lineage>
</organism>
<evidence type="ECO:0000313" key="1">
    <source>
        <dbReference type="EMBL" id="KIU05948.1"/>
    </source>
</evidence>
<dbReference type="STRING" id="483913.AN935_18310"/>
<comment type="caution">
    <text evidence="1">The sequence shown here is derived from an EMBL/GenBank/DDBJ whole genome shotgun (WGS) entry which is preliminary data.</text>
</comment>
<dbReference type="InterPro" id="IPR025573">
    <property type="entry name" value="YwpF"/>
</dbReference>
<evidence type="ECO:0000313" key="2">
    <source>
        <dbReference type="Proteomes" id="UP000032247"/>
    </source>
</evidence>
<protein>
    <recommendedName>
        <fullName evidence="3">YwpF-like protein</fullName>
    </recommendedName>
</protein>
<dbReference type="PATRIC" id="fig|1423.173.peg.4493"/>